<proteinExistence type="predicted"/>
<protein>
    <submittedName>
        <fullName evidence="1">Uncharacterized protein</fullName>
    </submittedName>
</protein>
<accession>A0ABU9DLN6</accession>
<reference evidence="1 2" key="1">
    <citation type="submission" date="2024-04" db="EMBL/GenBank/DDBJ databases">
        <title>draft genome sequnece of Paenibacillus filicis.</title>
        <authorList>
            <person name="Kim D.-U."/>
        </authorList>
    </citation>
    <scope>NUCLEOTIDE SEQUENCE [LARGE SCALE GENOMIC DNA]</scope>
    <source>
        <strain evidence="1 2">KACC14197</strain>
    </source>
</reference>
<gene>
    <name evidence="1" type="ORF">WMW72_13860</name>
</gene>
<evidence type="ECO:0000313" key="2">
    <source>
        <dbReference type="Proteomes" id="UP001469365"/>
    </source>
</evidence>
<keyword evidence="2" id="KW-1185">Reference proteome</keyword>
<name>A0ABU9DLN6_9BACL</name>
<dbReference type="Proteomes" id="UP001469365">
    <property type="component" value="Unassembled WGS sequence"/>
</dbReference>
<dbReference type="EMBL" id="JBBPCC010000008">
    <property type="protein sequence ID" value="MEK8128985.1"/>
    <property type="molecule type" value="Genomic_DNA"/>
</dbReference>
<dbReference type="RefSeq" id="WP_341416084.1">
    <property type="nucleotide sequence ID" value="NZ_JBBPCC010000008.1"/>
</dbReference>
<evidence type="ECO:0000313" key="1">
    <source>
        <dbReference type="EMBL" id="MEK8128985.1"/>
    </source>
</evidence>
<sequence>MKDLVKNIIYSAIRNLFENNNDFFAFSSETNMTEWNLSHHLAIELIEKFIKN</sequence>
<organism evidence="1 2">
    <name type="scientific">Paenibacillus filicis</name>
    <dbReference type="NCBI Taxonomy" id="669464"/>
    <lineage>
        <taxon>Bacteria</taxon>
        <taxon>Bacillati</taxon>
        <taxon>Bacillota</taxon>
        <taxon>Bacilli</taxon>
        <taxon>Bacillales</taxon>
        <taxon>Paenibacillaceae</taxon>
        <taxon>Paenibacillus</taxon>
    </lineage>
</organism>
<comment type="caution">
    <text evidence="1">The sequence shown here is derived from an EMBL/GenBank/DDBJ whole genome shotgun (WGS) entry which is preliminary data.</text>
</comment>